<dbReference type="SUPFAM" id="SSF50715">
    <property type="entry name" value="Ribosomal protein L25-like"/>
    <property type="match status" value="1"/>
</dbReference>
<reference evidence="13" key="1">
    <citation type="journal article" date="2015" name="Proc. Natl. Acad. Sci. U.S.A.">
        <title>Networks of energetic and metabolic interactions define dynamics in microbial communities.</title>
        <authorList>
            <person name="Embree M."/>
            <person name="Liu J.K."/>
            <person name="Al-Bassam M.M."/>
            <person name="Zengler K."/>
        </authorList>
    </citation>
    <scope>NUCLEOTIDE SEQUENCE</scope>
</reference>
<dbReference type="Pfam" id="PF00749">
    <property type="entry name" value="tRNA-synt_1c"/>
    <property type="match status" value="1"/>
</dbReference>
<evidence type="ECO:0000313" key="13">
    <source>
        <dbReference type="EMBL" id="KUG02382.1"/>
    </source>
</evidence>
<evidence type="ECO:0000259" key="11">
    <source>
        <dbReference type="Pfam" id="PF03950"/>
    </source>
</evidence>
<dbReference type="FunFam" id="3.90.800.10:FF:000001">
    <property type="entry name" value="Glutamine--tRNA ligase"/>
    <property type="match status" value="1"/>
</dbReference>
<dbReference type="EMBL" id="LNQE01001920">
    <property type="protein sequence ID" value="KUG02382.1"/>
    <property type="molecule type" value="Genomic_DNA"/>
</dbReference>
<keyword evidence="7 13" id="KW-0030">Aminoacyl-tRNA synthetase</keyword>
<dbReference type="NCBIfam" id="NF011291">
    <property type="entry name" value="PRK14703.1"/>
    <property type="match status" value="1"/>
</dbReference>
<dbReference type="GO" id="GO:0005829">
    <property type="term" value="C:cytosol"/>
    <property type="evidence" value="ECO:0007669"/>
    <property type="project" value="TreeGrafter"/>
</dbReference>
<dbReference type="PROSITE" id="PS00178">
    <property type="entry name" value="AA_TRNA_LIGASE_I"/>
    <property type="match status" value="1"/>
</dbReference>
<dbReference type="PANTHER" id="PTHR43097:SF5">
    <property type="entry name" value="GLUTAMATE--TRNA LIGASE"/>
    <property type="match status" value="1"/>
</dbReference>
<feature type="compositionally biased region" description="Basic and acidic residues" evidence="9">
    <location>
        <begin position="1"/>
        <end position="19"/>
    </location>
</feature>
<dbReference type="InterPro" id="IPR050132">
    <property type="entry name" value="Gln/Glu-tRNA_Ligase"/>
</dbReference>
<dbReference type="InterPro" id="IPR022861">
    <property type="entry name" value="Gln_tRNA_ligase_bac"/>
</dbReference>
<dbReference type="NCBIfam" id="TIGR00440">
    <property type="entry name" value="glnS"/>
    <property type="match status" value="1"/>
</dbReference>
<dbReference type="FunFam" id="3.40.50.620:FF:000037">
    <property type="entry name" value="Glutamine--tRNA ligase cytoplasmic"/>
    <property type="match status" value="1"/>
</dbReference>
<gene>
    <name evidence="13" type="ORF">ASZ90_020204</name>
</gene>
<dbReference type="AlphaFoldDB" id="A0A0W8E189"/>
<evidence type="ECO:0000256" key="7">
    <source>
        <dbReference type="ARBA" id="ARBA00023146"/>
    </source>
</evidence>
<dbReference type="SUPFAM" id="SSF52374">
    <property type="entry name" value="Nucleotidylyl transferase"/>
    <property type="match status" value="1"/>
</dbReference>
<organism evidence="13">
    <name type="scientific">hydrocarbon metagenome</name>
    <dbReference type="NCBI Taxonomy" id="938273"/>
    <lineage>
        <taxon>unclassified sequences</taxon>
        <taxon>metagenomes</taxon>
        <taxon>ecological metagenomes</taxon>
    </lineage>
</organism>
<dbReference type="HAMAP" id="MF_00126">
    <property type="entry name" value="Gln_tRNA_synth"/>
    <property type="match status" value="1"/>
</dbReference>
<dbReference type="InterPro" id="IPR014729">
    <property type="entry name" value="Rossmann-like_a/b/a_fold"/>
</dbReference>
<name>A0A0W8E189_9ZZZZ</name>
<dbReference type="Gene3D" id="2.40.240.10">
    <property type="entry name" value="Ribosomal Protein L25, Chain P"/>
    <property type="match status" value="2"/>
</dbReference>
<evidence type="ECO:0000259" key="10">
    <source>
        <dbReference type="Pfam" id="PF00749"/>
    </source>
</evidence>
<dbReference type="GO" id="GO:0005524">
    <property type="term" value="F:ATP binding"/>
    <property type="evidence" value="ECO:0007669"/>
    <property type="project" value="UniProtKB-KW"/>
</dbReference>
<dbReference type="CDD" id="cd00807">
    <property type="entry name" value="GlnRS_core"/>
    <property type="match status" value="1"/>
</dbReference>
<dbReference type="Gene3D" id="3.40.50.620">
    <property type="entry name" value="HUPs"/>
    <property type="match status" value="1"/>
</dbReference>
<evidence type="ECO:0000256" key="1">
    <source>
        <dbReference type="ARBA" id="ARBA00012836"/>
    </source>
</evidence>
<dbReference type="InterPro" id="IPR020059">
    <property type="entry name" value="Glu/Gln-tRNA-synth_Ib_codon-bd"/>
</dbReference>
<dbReference type="Pfam" id="PF03950">
    <property type="entry name" value="tRNA-synt_1c_C"/>
    <property type="match status" value="1"/>
</dbReference>
<sequence length="580" mass="66761">MEPTEKSVKANRGGEDENIKTSPELPVNFIQDIISADLKSGKNEGRVHTRFPPEPNGYLHIGHAKSICLNFGLAQANRGLCNLRFDDTNPSKEEVEFVDSIMADVHWLGFDWEERLYYASDYFEQLYEWAIQLIKDGKAYVCDLTAEEIRAYRGTLTEPGKESPYCSRSVEENLDLFERMRAGEFSEGSRVLRARIDMASPNLNMRDPVLYRILKEPHHRTGDKWLIYPMYDYAHPLSDAIEAITHSICTLEFADHRPLYDWFIDNVNTEFKPHQYEFARLNLSYTVMSKRKLRALVEQGFVNGWDDPRMPTISGLRRRGYTPESIRDFCDRIGVGKQDSTVDIALLEYCIREDLNRRASRVMAVLQPLKIVIENYPEGQMEWLEIENNPETPESGTRQIPFARELYIEQDDFMEDPPRKFFRLAPGREVRLKGAYIIKCEEVIKDDETGEIKELRCTYDPDTKSGGPAAARKVKGTLHWVSASHAVTAEVRLYDHLFVPENPDNDEDGRDFTQKLNHNSLSIFSNCMLEPGIASSLPGERFQFLRQGYFVVDSDTSPGALVFNRIVPLRDTWAKIQKKG</sequence>
<dbReference type="EC" id="6.1.1.18" evidence="1"/>
<comment type="caution">
    <text evidence="13">The sequence shown here is derived from an EMBL/GenBank/DDBJ whole genome shotgun (WGS) entry which is preliminary data.</text>
</comment>
<evidence type="ECO:0000256" key="4">
    <source>
        <dbReference type="ARBA" id="ARBA00022741"/>
    </source>
</evidence>
<evidence type="ECO:0000259" key="12">
    <source>
        <dbReference type="Pfam" id="PF20974"/>
    </source>
</evidence>
<dbReference type="GO" id="GO:0006425">
    <property type="term" value="P:glutaminyl-tRNA aminoacylation"/>
    <property type="evidence" value="ECO:0007669"/>
    <property type="project" value="InterPro"/>
</dbReference>
<dbReference type="Pfam" id="PF20974">
    <property type="entry name" value="tRNA-synt_1c_C2"/>
    <property type="match status" value="1"/>
</dbReference>
<keyword evidence="4" id="KW-0547">Nucleotide-binding</keyword>
<feature type="domain" description="Glutamyl/glutaminyl-tRNA synthetase class Ib catalytic" evidence="10">
    <location>
        <begin position="47"/>
        <end position="356"/>
    </location>
</feature>
<accession>A0A0W8E189</accession>
<dbReference type="InterPro" id="IPR004514">
    <property type="entry name" value="Gln-tRNA-synth"/>
</dbReference>
<dbReference type="InterPro" id="IPR020058">
    <property type="entry name" value="Glu/Gln-tRNA-synth_Ib_cat-dom"/>
</dbReference>
<keyword evidence="2" id="KW-0963">Cytoplasm</keyword>
<dbReference type="FunFam" id="2.40.240.10:FF:000001">
    <property type="entry name" value="Glutamine--tRNA ligase"/>
    <property type="match status" value="1"/>
</dbReference>
<evidence type="ECO:0000256" key="8">
    <source>
        <dbReference type="ARBA" id="ARBA00048270"/>
    </source>
</evidence>
<dbReference type="FunFam" id="1.10.1160.10:FF:000001">
    <property type="entry name" value="Glutamine--tRNA ligase"/>
    <property type="match status" value="1"/>
</dbReference>
<dbReference type="PRINTS" id="PR00987">
    <property type="entry name" value="TRNASYNTHGLU"/>
</dbReference>
<dbReference type="PANTHER" id="PTHR43097">
    <property type="entry name" value="GLUTAMINE-TRNA LIGASE"/>
    <property type="match status" value="1"/>
</dbReference>
<feature type="domain" description="tRNA synthetases class I (E and Q) anti-codon binding" evidence="12">
    <location>
        <begin position="477"/>
        <end position="553"/>
    </location>
</feature>
<dbReference type="InterPro" id="IPR011035">
    <property type="entry name" value="Ribosomal_bL25/Gln-tRNA_synth"/>
</dbReference>
<evidence type="ECO:0000256" key="2">
    <source>
        <dbReference type="ARBA" id="ARBA00022490"/>
    </source>
</evidence>
<evidence type="ECO:0000256" key="9">
    <source>
        <dbReference type="SAM" id="MobiDB-lite"/>
    </source>
</evidence>
<dbReference type="InterPro" id="IPR049437">
    <property type="entry name" value="tRNA-synt_1c_C2"/>
</dbReference>
<keyword evidence="5" id="KW-0067">ATP-binding</keyword>
<evidence type="ECO:0000256" key="3">
    <source>
        <dbReference type="ARBA" id="ARBA00022598"/>
    </source>
</evidence>
<comment type="catalytic activity">
    <reaction evidence="8">
        <text>tRNA(Gln) + L-glutamine + ATP = L-glutaminyl-tRNA(Gln) + AMP + diphosphate</text>
        <dbReference type="Rhea" id="RHEA:20121"/>
        <dbReference type="Rhea" id="RHEA-COMP:9662"/>
        <dbReference type="Rhea" id="RHEA-COMP:9681"/>
        <dbReference type="ChEBI" id="CHEBI:30616"/>
        <dbReference type="ChEBI" id="CHEBI:33019"/>
        <dbReference type="ChEBI" id="CHEBI:58359"/>
        <dbReference type="ChEBI" id="CHEBI:78442"/>
        <dbReference type="ChEBI" id="CHEBI:78521"/>
        <dbReference type="ChEBI" id="CHEBI:456215"/>
        <dbReference type="EC" id="6.1.1.18"/>
    </reaction>
</comment>
<proteinExistence type="inferred from homology"/>
<dbReference type="InterPro" id="IPR001412">
    <property type="entry name" value="aa-tRNA-synth_I_CS"/>
</dbReference>
<protein>
    <recommendedName>
        <fullName evidence="1">glutamine--tRNA ligase</fullName>
        <ecNumber evidence="1">6.1.1.18</ecNumber>
    </recommendedName>
</protein>
<keyword evidence="6" id="KW-0648">Protein biosynthesis</keyword>
<feature type="domain" description="Glutamyl/glutaminyl-tRNA synthetase class Ib anti-codon binding" evidence="11">
    <location>
        <begin position="359"/>
        <end position="460"/>
    </location>
</feature>
<keyword evidence="3 13" id="KW-0436">Ligase</keyword>
<dbReference type="InterPro" id="IPR020056">
    <property type="entry name" value="Rbsml_bL25/Gln-tRNA_synth_N"/>
</dbReference>
<feature type="region of interest" description="Disordered" evidence="9">
    <location>
        <begin position="1"/>
        <end position="21"/>
    </location>
</feature>
<evidence type="ECO:0000256" key="5">
    <source>
        <dbReference type="ARBA" id="ARBA00022840"/>
    </source>
</evidence>
<dbReference type="InterPro" id="IPR000924">
    <property type="entry name" value="Glu/Gln-tRNA-synth"/>
</dbReference>
<evidence type="ECO:0000256" key="6">
    <source>
        <dbReference type="ARBA" id="ARBA00022917"/>
    </source>
</evidence>
<dbReference type="GO" id="GO:0004819">
    <property type="term" value="F:glutamine-tRNA ligase activity"/>
    <property type="evidence" value="ECO:0007669"/>
    <property type="project" value="UniProtKB-EC"/>
</dbReference>